<keyword evidence="7" id="KW-1133">Transmembrane helix</keyword>
<dbReference type="PANTHER" id="PTHR24305:SF232">
    <property type="entry name" value="P450, PUTATIVE (EUROFUNG)-RELATED"/>
    <property type="match status" value="1"/>
</dbReference>
<keyword evidence="3 6" id="KW-0349">Heme</keyword>
<dbReference type="InterPro" id="IPR036396">
    <property type="entry name" value="Cyt_P450_sf"/>
</dbReference>
<keyword evidence="9" id="KW-1185">Reference proteome</keyword>
<evidence type="ECO:0000256" key="2">
    <source>
        <dbReference type="ARBA" id="ARBA00010617"/>
    </source>
</evidence>
<dbReference type="PRINTS" id="PR00385">
    <property type="entry name" value="P450"/>
</dbReference>
<keyword evidence="6" id="KW-0503">Monooxygenase</keyword>
<dbReference type="InterPro" id="IPR001128">
    <property type="entry name" value="Cyt_P450"/>
</dbReference>
<name>A0ABR4DXB6_9PEZI</name>
<comment type="similarity">
    <text evidence="2 6">Belongs to the cytochrome P450 family.</text>
</comment>
<keyword evidence="7" id="KW-0472">Membrane</keyword>
<keyword evidence="6" id="KW-0560">Oxidoreductase</keyword>
<evidence type="ECO:0008006" key="10">
    <source>
        <dbReference type="Google" id="ProtNLM"/>
    </source>
</evidence>
<dbReference type="InterPro" id="IPR050121">
    <property type="entry name" value="Cytochrome_P450_monoxygenase"/>
</dbReference>
<evidence type="ECO:0000256" key="5">
    <source>
        <dbReference type="ARBA" id="ARBA00023004"/>
    </source>
</evidence>
<dbReference type="InterPro" id="IPR002401">
    <property type="entry name" value="Cyt_P450_E_grp-I"/>
</dbReference>
<comment type="caution">
    <text evidence="8">The sequence shown here is derived from an EMBL/GenBank/DDBJ whole genome shotgun (WGS) entry which is preliminary data.</text>
</comment>
<dbReference type="PROSITE" id="PS00086">
    <property type="entry name" value="CYTOCHROME_P450"/>
    <property type="match status" value="1"/>
</dbReference>
<evidence type="ECO:0000313" key="9">
    <source>
        <dbReference type="Proteomes" id="UP001600888"/>
    </source>
</evidence>
<dbReference type="Gene3D" id="1.10.630.10">
    <property type="entry name" value="Cytochrome P450"/>
    <property type="match status" value="1"/>
</dbReference>
<accession>A0ABR4DXB6</accession>
<keyword evidence="5 6" id="KW-0408">Iron</keyword>
<gene>
    <name evidence="8" type="ORF">FJTKL_03218</name>
</gene>
<protein>
    <recommendedName>
        <fullName evidence="10">Cytochrome P450</fullName>
    </recommendedName>
</protein>
<dbReference type="PANTHER" id="PTHR24305">
    <property type="entry name" value="CYTOCHROME P450"/>
    <property type="match status" value="1"/>
</dbReference>
<evidence type="ECO:0000313" key="8">
    <source>
        <dbReference type="EMBL" id="KAL2274469.1"/>
    </source>
</evidence>
<dbReference type="InterPro" id="IPR017972">
    <property type="entry name" value="Cyt_P450_CS"/>
</dbReference>
<evidence type="ECO:0000256" key="7">
    <source>
        <dbReference type="SAM" id="Phobius"/>
    </source>
</evidence>
<evidence type="ECO:0000256" key="4">
    <source>
        <dbReference type="ARBA" id="ARBA00022723"/>
    </source>
</evidence>
<comment type="cofactor">
    <cofactor evidence="1">
        <name>heme</name>
        <dbReference type="ChEBI" id="CHEBI:30413"/>
    </cofactor>
</comment>
<dbReference type="PRINTS" id="PR00463">
    <property type="entry name" value="EP450I"/>
</dbReference>
<evidence type="ECO:0000256" key="3">
    <source>
        <dbReference type="ARBA" id="ARBA00022617"/>
    </source>
</evidence>
<organism evidence="8 9">
    <name type="scientific">Diaporthe vaccinii</name>
    <dbReference type="NCBI Taxonomy" id="105482"/>
    <lineage>
        <taxon>Eukaryota</taxon>
        <taxon>Fungi</taxon>
        <taxon>Dikarya</taxon>
        <taxon>Ascomycota</taxon>
        <taxon>Pezizomycotina</taxon>
        <taxon>Sordariomycetes</taxon>
        <taxon>Sordariomycetidae</taxon>
        <taxon>Diaporthales</taxon>
        <taxon>Diaporthaceae</taxon>
        <taxon>Diaporthe</taxon>
        <taxon>Diaporthe eres species complex</taxon>
    </lineage>
</organism>
<dbReference type="Pfam" id="PF00067">
    <property type="entry name" value="p450"/>
    <property type="match status" value="1"/>
</dbReference>
<sequence length="552" mass="62008">MRLPPQVIDIFCWVSYAAGLIARLSLGSFVFGTALLLAVAGYRLFLHPLCRIPGPLLAAVTNCWLAYQVRNGRMLQLGKTLHTKYGPAVRVGPNEVWFNTKDAFRLIYSPTNGYEKSSFYLATELLKPKLDARLGIQSPDTLDLLAERDMRRYRLQRRLIGPIYHTNNVKRYEAAVDAVLLRVVDQLRALDGAEVDLKEWMHIITVECLGAVSLSWSPGYLTEKSDGASGKHAYMGWRRKSVFGLFPLAVIIEPLSRHFGRAFSVLWGVTYHTPKEGFKPFFPAVQKKINSRVRAVLRGKSRGDNRRDITADLIQLHQDRPDEFKLPYLRRMAITNFGAGHETMTSTLISTFAMLGAHSEVQQRVSREILCPETRSPLEPLAYDDAVRLQLTQASIREAQRLHPVIGMALPRRVPSNGMAVHGLAIPPGTTVGCNPVSLHRNRDIFGDDSEVFKPERWLGGGDDDGDGDEEKTRAMERYNLIWGGGARTCPGRHLAEMLVSKIVPALVANFEVEVAMPPEEEIPYYFMAMLTGVRARFIPREVASEEREVVE</sequence>
<reference evidence="8 9" key="1">
    <citation type="submission" date="2024-03" db="EMBL/GenBank/DDBJ databases">
        <title>A high-quality draft genome sequence of Diaporthe vaccinii, a causative agent of upright dieback and viscid rot disease in cranberry plants.</title>
        <authorList>
            <person name="Sarrasin M."/>
            <person name="Lang B.F."/>
            <person name="Burger G."/>
        </authorList>
    </citation>
    <scope>NUCLEOTIDE SEQUENCE [LARGE SCALE GENOMIC DNA]</scope>
    <source>
        <strain evidence="8 9">IS7</strain>
    </source>
</reference>
<proteinExistence type="inferred from homology"/>
<evidence type="ECO:0000256" key="1">
    <source>
        <dbReference type="ARBA" id="ARBA00001971"/>
    </source>
</evidence>
<dbReference type="EMBL" id="JBAWTH010000156">
    <property type="protein sequence ID" value="KAL2274469.1"/>
    <property type="molecule type" value="Genomic_DNA"/>
</dbReference>
<feature type="transmembrane region" description="Helical" evidence="7">
    <location>
        <begin position="20"/>
        <end position="42"/>
    </location>
</feature>
<dbReference type="Proteomes" id="UP001600888">
    <property type="component" value="Unassembled WGS sequence"/>
</dbReference>
<evidence type="ECO:0000256" key="6">
    <source>
        <dbReference type="RuleBase" id="RU000461"/>
    </source>
</evidence>
<dbReference type="SUPFAM" id="SSF48264">
    <property type="entry name" value="Cytochrome P450"/>
    <property type="match status" value="1"/>
</dbReference>
<keyword evidence="7" id="KW-0812">Transmembrane</keyword>
<keyword evidence="4 6" id="KW-0479">Metal-binding</keyword>